<dbReference type="Gene3D" id="3.40.50.150">
    <property type="entry name" value="Vaccinia Virus protein VP39"/>
    <property type="match status" value="1"/>
</dbReference>
<dbReference type="Gene3D" id="3.30.750.80">
    <property type="entry name" value="RNA methyltransferase domain (HRMD) like"/>
    <property type="match status" value="1"/>
</dbReference>
<reference evidence="11" key="1">
    <citation type="submission" date="2024-06" db="EMBL/GenBank/DDBJ databases">
        <title>Hwangdonia haimaensis gen. nov., sp. nov., a member of the family Flavobacteriaceae isolated from the haima cold seep.</title>
        <authorList>
            <person name="Li J."/>
        </authorList>
    </citation>
    <scope>NUCLEOTIDE SEQUENCE [LARGE SCALE GENOMIC DNA]</scope>
    <source>
        <strain evidence="11">SCSIO 19198</strain>
    </source>
</reference>
<dbReference type="CDD" id="cd11572">
    <property type="entry name" value="RlmI_M_like"/>
    <property type="match status" value="1"/>
</dbReference>
<evidence type="ECO:0000259" key="9">
    <source>
        <dbReference type="SMART" id="SM00359"/>
    </source>
</evidence>
<dbReference type="PANTHER" id="PTHR42873:SF1">
    <property type="entry name" value="S-ADENOSYLMETHIONINE-DEPENDENT METHYLTRANSFERASE DOMAIN-CONTAINING PROTEIN"/>
    <property type="match status" value="1"/>
</dbReference>
<sequence>MSFSAKIKSNYNPKRLAVKLNAKGEQFVLKGHPWVFSNNIVKINDDAKTGDLAIIFGKNKNRVIGLGLYDAHSPIRIKMLYSGQEKVQINAAFFQDKIKEAYIKRLSLLKTKTNSYRLLFGENDGFPGLIADVYATVLVVKMYSEIWLPYLETIIPGLQQTSNAKTVVLRLSRGVEQSKNHPFTNGEVVFGTLENEVVQFVEHGVNFSANVIKGHKTGYFLDHRANRKQVGAWSKDKTVLDVFSYAGGFSVHALANGAKEVTSLDISKQALEIAKDNGKLNSYTGTHKTIADDAFEALNKLINNKTTFDVVVIDPPSFAKQASEIALAKKKYAQLAALGEQLTSKNGLLVLASCSSRIQAQAFYDINSQALLATQRAFKILLKTQHDTDHPIGFPEGAYLKTGYYRFLD</sequence>
<comment type="similarity">
    <text evidence="8">Belongs to the methyltransferase superfamily. RlmI family.</text>
</comment>
<protein>
    <submittedName>
        <fullName evidence="10">Class I SAM-dependent rRNA methyltransferase</fullName>
        <ecNumber evidence="10">2.1.1.-</ecNumber>
    </submittedName>
</protein>
<evidence type="ECO:0000256" key="2">
    <source>
        <dbReference type="ARBA" id="ARBA00022490"/>
    </source>
</evidence>
<dbReference type="SMART" id="SM00359">
    <property type="entry name" value="PUA"/>
    <property type="match status" value="1"/>
</dbReference>
<dbReference type="Pfam" id="PF17785">
    <property type="entry name" value="PUA_3"/>
    <property type="match status" value="1"/>
</dbReference>
<dbReference type="CDD" id="cd21153">
    <property type="entry name" value="PUA_RlmI"/>
    <property type="match status" value="1"/>
</dbReference>
<keyword evidence="6" id="KW-0949">S-adenosyl-L-methionine</keyword>
<keyword evidence="7" id="KW-0694">RNA-binding</keyword>
<dbReference type="InterPro" id="IPR041532">
    <property type="entry name" value="RlmI-like_PUA"/>
</dbReference>
<evidence type="ECO:0000313" key="11">
    <source>
        <dbReference type="Proteomes" id="UP001302486"/>
    </source>
</evidence>
<keyword evidence="3" id="KW-0698">rRNA processing</keyword>
<evidence type="ECO:0000256" key="1">
    <source>
        <dbReference type="ARBA" id="ARBA00004496"/>
    </source>
</evidence>
<evidence type="ECO:0000256" key="4">
    <source>
        <dbReference type="ARBA" id="ARBA00022603"/>
    </source>
</evidence>
<keyword evidence="11" id="KW-1185">Reference proteome</keyword>
<dbReference type="InterPro" id="IPR019614">
    <property type="entry name" value="SAM-dep_methyl-trfase"/>
</dbReference>
<comment type="subcellular location">
    <subcellularLocation>
        <location evidence="1">Cytoplasm</location>
    </subcellularLocation>
</comment>
<dbReference type="GO" id="GO:0032259">
    <property type="term" value="P:methylation"/>
    <property type="evidence" value="ECO:0007669"/>
    <property type="project" value="UniProtKB-KW"/>
</dbReference>
<evidence type="ECO:0000313" key="10">
    <source>
        <dbReference type="EMBL" id="WOD43000.1"/>
    </source>
</evidence>
<evidence type="ECO:0000256" key="5">
    <source>
        <dbReference type="ARBA" id="ARBA00022679"/>
    </source>
</evidence>
<dbReference type="InterPro" id="IPR029063">
    <property type="entry name" value="SAM-dependent_MTases_sf"/>
</dbReference>
<proteinExistence type="inferred from homology"/>
<dbReference type="PANTHER" id="PTHR42873">
    <property type="entry name" value="RIBOSOMAL RNA LARGE SUBUNIT METHYLTRANSFERASE"/>
    <property type="match status" value="1"/>
</dbReference>
<dbReference type="PROSITE" id="PS50890">
    <property type="entry name" value="PUA"/>
    <property type="match status" value="1"/>
</dbReference>
<dbReference type="SUPFAM" id="SSF88697">
    <property type="entry name" value="PUA domain-like"/>
    <property type="match status" value="1"/>
</dbReference>
<evidence type="ECO:0000256" key="6">
    <source>
        <dbReference type="ARBA" id="ARBA00022691"/>
    </source>
</evidence>
<feature type="domain" description="PUA" evidence="9">
    <location>
        <begin position="16"/>
        <end position="103"/>
    </location>
</feature>
<organism evidence="10 11">
    <name type="scientific">Hwangdonia lutea</name>
    <dbReference type="NCBI Taxonomy" id="3075823"/>
    <lineage>
        <taxon>Bacteria</taxon>
        <taxon>Pseudomonadati</taxon>
        <taxon>Bacteroidota</taxon>
        <taxon>Flavobacteriia</taxon>
        <taxon>Flavobacteriales</taxon>
        <taxon>Flavobacteriaceae</taxon>
        <taxon>Hwangdonia</taxon>
    </lineage>
</organism>
<name>A0AA97EMW5_9FLAO</name>
<keyword evidence="5 10" id="KW-0808">Transferase</keyword>
<dbReference type="AlphaFoldDB" id="A0AA97EMW5"/>
<dbReference type="Gene3D" id="2.30.130.10">
    <property type="entry name" value="PUA domain"/>
    <property type="match status" value="1"/>
</dbReference>
<dbReference type="GO" id="GO:0006364">
    <property type="term" value="P:rRNA processing"/>
    <property type="evidence" value="ECO:0007669"/>
    <property type="project" value="UniProtKB-KW"/>
</dbReference>
<accession>A0AA97EMW5</accession>
<evidence type="ECO:0000256" key="7">
    <source>
        <dbReference type="ARBA" id="ARBA00022884"/>
    </source>
</evidence>
<gene>
    <name evidence="10" type="ORF">RNZ46_13480</name>
</gene>
<dbReference type="SUPFAM" id="SSF53335">
    <property type="entry name" value="S-adenosyl-L-methionine-dependent methyltransferases"/>
    <property type="match status" value="1"/>
</dbReference>
<evidence type="ECO:0000256" key="8">
    <source>
        <dbReference type="ARBA" id="ARBA00038091"/>
    </source>
</evidence>
<dbReference type="InterPro" id="IPR002478">
    <property type="entry name" value="PUA"/>
</dbReference>
<dbReference type="GO" id="GO:0008168">
    <property type="term" value="F:methyltransferase activity"/>
    <property type="evidence" value="ECO:0007669"/>
    <property type="project" value="UniProtKB-KW"/>
</dbReference>
<dbReference type="Proteomes" id="UP001302486">
    <property type="component" value="Chromosome"/>
</dbReference>
<dbReference type="RefSeq" id="WP_316982689.1">
    <property type="nucleotide sequence ID" value="NZ_CP136521.1"/>
</dbReference>
<dbReference type="KEGG" id="hws:RNZ46_13480"/>
<keyword evidence="4 10" id="KW-0489">Methyltransferase</keyword>
<keyword evidence="2" id="KW-0963">Cytoplasm</keyword>
<dbReference type="EC" id="2.1.1.-" evidence="10"/>
<dbReference type="CDD" id="cd02440">
    <property type="entry name" value="AdoMet_MTases"/>
    <property type="match status" value="1"/>
</dbReference>
<dbReference type="InterPro" id="IPR015947">
    <property type="entry name" value="PUA-like_sf"/>
</dbReference>
<dbReference type="GO" id="GO:0005737">
    <property type="term" value="C:cytoplasm"/>
    <property type="evidence" value="ECO:0007669"/>
    <property type="project" value="UniProtKB-SubCell"/>
</dbReference>
<dbReference type="InterPro" id="IPR036974">
    <property type="entry name" value="PUA_sf"/>
</dbReference>
<dbReference type="EMBL" id="CP136521">
    <property type="protein sequence ID" value="WOD43000.1"/>
    <property type="molecule type" value="Genomic_DNA"/>
</dbReference>
<evidence type="ECO:0000256" key="3">
    <source>
        <dbReference type="ARBA" id="ARBA00022552"/>
    </source>
</evidence>
<dbReference type="Pfam" id="PF10672">
    <property type="entry name" value="Methyltrans_SAM"/>
    <property type="match status" value="1"/>
</dbReference>
<dbReference type="GO" id="GO:0003723">
    <property type="term" value="F:RNA binding"/>
    <property type="evidence" value="ECO:0007669"/>
    <property type="project" value="UniProtKB-KW"/>
</dbReference>